<dbReference type="EMBL" id="KN818255">
    <property type="protein sequence ID" value="KIL63833.1"/>
    <property type="molecule type" value="Genomic_DNA"/>
</dbReference>
<organism evidence="2 3">
    <name type="scientific">Amanita muscaria (strain Koide BX008)</name>
    <dbReference type="NCBI Taxonomy" id="946122"/>
    <lineage>
        <taxon>Eukaryota</taxon>
        <taxon>Fungi</taxon>
        <taxon>Dikarya</taxon>
        <taxon>Basidiomycota</taxon>
        <taxon>Agaricomycotina</taxon>
        <taxon>Agaricomycetes</taxon>
        <taxon>Agaricomycetidae</taxon>
        <taxon>Agaricales</taxon>
        <taxon>Pluteineae</taxon>
        <taxon>Amanitaceae</taxon>
        <taxon>Amanita</taxon>
    </lineage>
</organism>
<gene>
    <name evidence="2" type="ORF">M378DRAFT_164023</name>
</gene>
<dbReference type="InParanoid" id="A0A0C2X533"/>
<reference evidence="2 3" key="1">
    <citation type="submission" date="2014-04" db="EMBL/GenBank/DDBJ databases">
        <title>Evolutionary Origins and Diversification of the Mycorrhizal Mutualists.</title>
        <authorList>
            <consortium name="DOE Joint Genome Institute"/>
            <consortium name="Mycorrhizal Genomics Consortium"/>
            <person name="Kohler A."/>
            <person name="Kuo A."/>
            <person name="Nagy L.G."/>
            <person name="Floudas D."/>
            <person name="Copeland A."/>
            <person name="Barry K.W."/>
            <person name="Cichocki N."/>
            <person name="Veneault-Fourrey C."/>
            <person name="LaButti K."/>
            <person name="Lindquist E.A."/>
            <person name="Lipzen A."/>
            <person name="Lundell T."/>
            <person name="Morin E."/>
            <person name="Murat C."/>
            <person name="Riley R."/>
            <person name="Ohm R."/>
            <person name="Sun H."/>
            <person name="Tunlid A."/>
            <person name="Henrissat B."/>
            <person name="Grigoriev I.V."/>
            <person name="Hibbett D.S."/>
            <person name="Martin F."/>
        </authorList>
    </citation>
    <scope>NUCLEOTIDE SEQUENCE [LARGE SCALE GENOMIC DNA]</scope>
    <source>
        <strain evidence="2 3">Koide BX008</strain>
    </source>
</reference>
<feature type="region of interest" description="Disordered" evidence="1">
    <location>
        <begin position="83"/>
        <end position="102"/>
    </location>
</feature>
<evidence type="ECO:0000256" key="1">
    <source>
        <dbReference type="SAM" id="MobiDB-lite"/>
    </source>
</evidence>
<feature type="compositionally biased region" description="Basic and acidic residues" evidence="1">
    <location>
        <begin position="90"/>
        <end position="102"/>
    </location>
</feature>
<protein>
    <submittedName>
        <fullName evidence="2">Uncharacterized protein</fullName>
    </submittedName>
</protein>
<accession>A0A0C2X533</accession>
<evidence type="ECO:0000313" key="3">
    <source>
        <dbReference type="Proteomes" id="UP000054549"/>
    </source>
</evidence>
<dbReference type="HOGENOM" id="CLU_2276776_0_0_1"/>
<proteinExistence type="predicted"/>
<dbReference type="OrthoDB" id="3069324at2759"/>
<dbReference type="AlphaFoldDB" id="A0A0C2X533"/>
<dbReference type="Proteomes" id="UP000054549">
    <property type="component" value="Unassembled WGS sequence"/>
</dbReference>
<keyword evidence="3" id="KW-1185">Reference proteome</keyword>
<evidence type="ECO:0000313" key="2">
    <source>
        <dbReference type="EMBL" id="KIL63833.1"/>
    </source>
</evidence>
<sequence length="102" mass="11684">MRQEGVLRRLLSALSLPISGIMTARFLLRLRKRERGIVRMPAEEDTSRLEFASRPSFRSTPGMSTVVAEFGEDPVRQRREIALVQSGTSDSRRKLVRPYESH</sequence>
<name>A0A0C2X533_AMAMK</name>